<feature type="transmembrane region" description="Helical" evidence="2">
    <location>
        <begin position="499"/>
        <end position="519"/>
    </location>
</feature>
<feature type="region of interest" description="Disordered" evidence="1">
    <location>
        <begin position="676"/>
        <end position="713"/>
    </location>
</feature>
<comment type="caution">
    <text evidence="3">The sequence shown here is derived from an EMBL/GenBank/DDBJ whole genome shotgun (WGS) entry which is preliminary data.</text>
</comment>
<protein>
    <submittedName>
        <fullName evidence="3">Uncharacterized protein</fullName>
    </submittedName>
</protein>
<evidence type="ECO:0000313" key="3">
    <source>
        <dbReference type="EMBL" id="GAM43617.1"/>
    </source>
</evidence>
<dbReference type="Proteomes" id="UP000053095">
    <property type="component" value="Unassembled WGS sequence"/>
</dbReference>
<feature type="compositionally biased region" description="Polar residues" evidence="1">
    <location>
        <begin position="700"/>
        <end position="710"/>
    </location>
</feature>
<feature type="compositionally biased region" description="Polar residues" evidence="1">
    <location>
        <begin position="774"/>
        <end position="785"/>
    </location>
</feature>
<keyword evidence="2" id="KW-0472">Membrane</keyword>
<name>A0A6V8HNP9_TALPI</name>
<gene>
    <name evidence="3" type="ORF">TCE0_060r18569</name>
</gene>
<reference evidence="4" key="1">
    <citation type="journal article" date="2015" name="Genome Announc.">
        <title>Draft genome sequence of Talaromyces cellulolyticus strain Y-94, a source of lignocellulosic biomass-degrading enzymes.</title>
        <authorList>
            <person name="Fujii T."/>
            <person name="Koike H."/>
            <person name="Sawayama S."/>
            <person name="Yano S."/>
            <person name="Inoue H."/>
        </authorList>
    </citation>
    <scope>NUCLEOTIDE SEQUENCE [LARGE SCALE GENOMIC DNA]</scope>
    <source>
        <strain evidence="4">Y-94</strain>
    </source>
</reference>
<dbReference type="AlphaFoldDB" id="A0A6V8HNP9"/>
<accession>A0A6V8HNP9</accession>
<keyword evidence="2" id="KW-1133">Transmembrane helix</keyword>
<sequence length="785" mass="89623">MHRRMTNFQQGRPEAQTSSSLLEVPSQSNAERKRAALAANDMAGSTMDQHHSPENTETRSSKKITEQVPLDYKTWASTRFCIPDDGRFRFPFSRTGLQYLYQTGREAEAEKITQTMDELFNNEAKKGNNELLFTCKDYYEGIDGQTRSESIRFSATDGLEKDNPVLFSEVKSEHKSKFQRFMQVLGLDFTENAYHLFTWKSEFGDGLPKTFGTQTRPRYTTAHGVSIDAYYSGYHKSVSFVLIWYACGFGKVQFSNLNHGPLYGNTDGMQLVQKRIEVFGIEKVRKPQQKTEPNDRIEHTQSSPWREALSGERNWTIIASSPPHSWVNENILQHDLSFCAALVTIIHNLVGPALSEWDPIVDYFDSLLAEGQYICSPKDHDRLLVDDENLTRSRKYFWLMTSIDEFSVLLTQTMQALEKVYYENIPPKESRKDPLVQAMLDEFSWQHTDEIQGFLVTKCKKLLERLEEQKRRTELFRNGLFSASSVIESRLASRLSENVMLLTYVSIFYIPLGFVSSLWAVPNTALRSDQLAYVMVIVGIATYMITFNINTMSRLWIRFYNQQRDRIVGQMKRDAEDKSAPKQDVLFWDSETTKTGSEIHLKQISKWNSLAARFEDKFHIVREKSEPSNWILIAYLVHHTGLVISRPVRIFFDSIRMIISRHYRLWKGLLIPTKSSDGKKDGSTAEKGLVSPSGEPHEQITMNGGLSSDTGDAVPKAEDAEIDYDRLLEEDEGIALALRLSALAEDSLQEARARGGTWQQSAELGSVHEDSGSPVFSQTRPSVPP</sequence>
<proteinExistence type="predicted"/>
<evidence type="ECO:0000256" key="1">
    <source>
        <dbReference type="SAM" id="MobiDB-lite"/>
    </source>
</evidence>
<evidence type="ECO:0000313" key="4">
    <source>
        <dbReference type="Proteomes" id="UP000053095"/>
    </source>
</evidence>
<keyword evidence="4" id="KW-1185">Reference proteome</keyword>
<feature type="compositionally biased region" description="Basic and acidic residues" evidence="1">
    <location>
        <begin position="48"/>
        <end position="65"/>
    </location>
</feature>
<feature type="compositionally biased region" description="Polar residues" evidence="1">
    <location>
        <begin position="1"/>
        <end position="29"/>
    </location>
</feature>
<keyword evidence="2" id="KW-0812">Transmembrane</keyword>
<feature type="region of interest" description="Disordered" evidence="1">
    <location>
        <begin position="1"/>
        <end position="65"/>
    </location>
</feature>
<feature type="region of interest" description="Disordered" evidence="1">
    <location>
        <begin position="752"/>
        <end position="785"/>
    </location>
</feature>
<evidence type="ECO:0000256" key="2">
    <source>
        <dbReference type="SAM" id="Phobius"/>
    </source>
</evidence>
<organism evidence="3 4">
    <name type="scientific">Talaromyces pinophilus</name>
    <name type="common">Penicillium pinophilum</name>
    <dbReference type="NCBI Taxonomy" id="128442"/>
    <lineage>
        <taxon>Eukaryota</taxon>
        <taxon>Fungi</taxon>
        <taxon>Dikarya</taxon>
        <taxon>Ascomycota</taxon>
        <taxon>Pezizomycotina</taxon>
        <taxon>Eurotiomycetes</taxon>
        <taxon>Eurotiomycetidae</taxon>
        <taxon>Eurotiales</taxon>
        <taxon>Trichocomaceae</taxon>
        <taxon>Talaromyces</taxon>
        <taxon>Talaromyces sect. Talaromyces</taxon>
    </lineage>
</organism>
<dbReference type="EMBL" id="DF933856">
    <property type="protein sequence ID" value="GAM43617.1"/>
    <property type="molecule type" value="Genomic_DNA"/>
</dbReference>
<feature type="transmembrane region" description="Helical" evidence="2">
    <location>
        <begin position="531"/>
        <end position="549"/>
    </location>
</feature>